<dbReference type="GO" id="GO:0016787">
    <property type="term" value="F:hydrolase activity"/>
    <property type="evidence" value="ECO:0007669"/>
    <property type="project" value="UniProtKB-KW"/>
</dbReference>
<dbReference type="InterPro" id="IPR050556">
    <property type="entry name" value="Type_II_TA_system_RNase"/>
</dbReference>
<dbReference type="EMBL" id="STGX01000002">
    <property type="protein sequence ID" value="THV31413.1"/>
    <property type="molecule type" value="Genomic_DNA"/>
</dbReference>
<dbReference type="SUPFAM" id="SSF88723">
    <property type="entry name" value="PIN domain-like"/>
    <property type="match status" value="1"/>
</dbReference>
<protein>
    <recommendedName>
        <fullName evidence="8">Ribonuclease VapC</fullName>
        <shortName evidence="8">RNase VapC</shortName>
        <ecNumber evidence="8">3.1.-.-</ecNumber>
    </recommendedName>
    <alternativeName>
        <fullName evidence="8">Toxin VapC</fullName>
    </alternativeName>
</protein>
<dbReference type="Gene3D" id="3.40.50.1010">
    <property type="entry name" value="5'-nuclease"/>
    <property type="match status" value="1"/>
</dbReference>
<dbReference type="InterPro" id="IPR022907">
    <property type="entry name" value="VapC_family"/>
</dbReference>
<evidence type="ECO:0000256" key="7">
    <source>
        <dbReference type="ARBA" id="ARBA00038093"/>
    </source>
</evidence>
<dbReference type="CDD" id="cd18755">
    <property type="entry name" value="PIN_MtVapC3_VapC21-like"/>
    <property type="match status" value="1"/>
</dbReference>
<evidence type="ECO:0000256" key="4">
    <source>
        <dbReference type="ARBA" id="ARBA00022723"/>
    </source>
</evidence>
<keyword evidence="8" id="KW-0800">Toxin</keyword>
<feature type="binding site" evidence="8">
    <location>
        <position position="99"/>
    </location>
    <ligand>
        <name>Mg(2+)</name>
        <dbReference type="ChEBI" id="CHEBI:18420"/>
    </ligand>
</feature>
<keyword evidence="4 8" id="KW-0479">Metal-binding</keyword>
<comment type="cofactor">
    <cofactor evidence="1 8">
        <name>Mg(2+)</name>
        <dbReference type="ChEBI" id="CHEBI:18420"/>
    </cofactor>
</comment>
<dbReference type="PANTHER" id="PTHR33653:SF1">
    <property type="entry name" value="RIBONUCLEASE VAPC2"/>
    <property type="match status" value="1"/>
</dbReference>
<accession>A0A4S8PKW6</accession>
<gene>
    <name evidence="8" type="primary">vapC</name>
    <name evidence="10" type="ORF">E9998_03355</name>
</gene>
<name>A0A4S8PKW6_9ACTN</name>
<keyword evidence="5 8" id="KW-0378">Hydrolase</keyword>
<proteinExistence type="inferred from homology"/>
<comment type="caution">
    <text evidence="10">The sequence shown here is derived from an EMBL/GenBank/DDBJ whole genome shotgun (WGS) entry which is preliminary data.</text>
</comment>
<evidence type="ECO:0000256" key="3">
    <source>
        <dbReference type="ARBA" id="ARBA00022722"/>
    </source>
</evidence>
<keyword evidence="11" id="KW-1185">Reference proteome</keyword>
<dbReference type="GO" id="GO:0090729">
    <property type="term" value="F:toxin activity"/>
    <property type="evidence" value="ECO:0007669"/>
    <property type="project" value="UniProtKB-KW"/>
</dbReference>
<dbReference type="InterPro" id="IPR029060">
    <property type="entry name" value="PIN-like_dom_sf"/>
</dbReference>
<organism evidence="10 11">
    <name type="scientific">Glycomyces paridis</name>
    <dbReference type="NCBI Taxonomy" id="2126555"/>
    <lineage>
        <taxon>Bacteria</taxon>
        <taxon>Bacillati</taxon>
        <taxon>Actinomycetota</taxon>
        <taxon>Actinomycetes</taxon>
        <taxon>Glycomycetales</taxon>
        <taxon>Glycomycetaceae</taxon>
        <taxon>Glycomyces</taxon>
    </lineage>
</organism>
<keyword evidence="3 8" id="KW-0540">Nuclease</keyword>
<dbReference type="InterPro" id="IPR002716">
    <property type="entry name" value="PIN_dom"/>
</dbReference>
<dbReference type="GO" id="GO:0004540">
    <property type="term" value="F:RNA nuclease activity"/>
    <property type="evidence" value="ECO:0007669"/>
    <property type="project" value="InterPro"/>
</dbReference>
<dbReference type="EC" id="3.1.-.-" evidence="8"/>
<dbReference type="Pfam" id="PF01850">
    <property type="entry name" value="PIN"/>
    <property type="match status" value="1"/>
</dbReference>
<dbReference type="HAMAP" id="MF_00265">
    <property type="entry name" value="VapC_Nob1"/>
    <property type="match status" value="1"/>
</dbReference>
<evidence type="ECO:0000256" key="1">
    <source>
        <dbReference type="ARBA" id="ARBA00001946"/>
    </source>
</evidence>
<evidence type="ECO:0000313" key="10">
    <source>
        <dbReference type="EMBL" id="THV31413.1"/>
    </source>
</evidence>
<feature type="binding site" evidence="8">
    <location>
        <position position="10"/>
    </location>
    <ligand>
        <name>Mg(2+)</name>
        <dbReference type="ChEBI" id="CHEBI:18420"/>
    </ligand>
</feature>
<keyword evidence="2 8" id="KW-1277">Toxin-antitoxin system</keyword>
<evidence type="ECO:0000256" key="2">
    <source>
        <dbReference type="ARBA" id="ARBA00022649"/>
    </source>
</evidence>
<evidence type="ECO:0000313" key="11">
    <source>
        <dbReference type="Proteomes" id="UP000305792"/>
    </source>
</evidence>
<comment type="function">
    <text evidence="8">Toxic component of a toxin-antitoxin (TA) system. An RNase.</text>
</comment>
<evidence type="ECO:0000256" key="6">
    <source>
        <dbReference type="ARBA" id="ARBA00022842"/>
    </source>
</evidence>
<sequence length="140" mass="15608">MMAADVFLLDTSAWVHRILNEEVRRKVDDLWLAGRVATCQMVVAEVLNNANDLRSYKSLQSSLIAARWMPVTEAVMDRSLEVHAALADRGMHRHFSLPDLFIAATAELGGATVLHYDSDYDRIAEVTGQPTEWVAPRGSL</sequence>
<evidence type="ECO:0000256" key="5">
    <source>
        <dbReference type="ARBA" id="ARBA00022801"/>
    </source>
</evidence>
<evidence type="ECO:0000256" key="8">
    <source>
        <dbReference type="HAMAP-Rule" id="MF_00265"/>
    </source>
</evidence>
<dbReference type="GO" id="GO:0000287">
    <property type="term" value="F:magnesium ion binding"/>
    <property type="evidence" value="ECO:0007669"/>
    <property type="project" value="UniProtKB-UniRule"/>
</dbReference>
<comment type="similarity">
    <text evidence="7 8">Belongs to the PINc/VapC protein family.</text>
</comment>
<dbReference type="AlphaFoldDB" id="A0A4S8PKW6"/>
<feature type="domain" description="PIN" evidence="9">
    <location>
        <begin position="8"/>
        <end position="125"/>
    </location>
</feature>
<dbReference type="PANTHER" id="PTHR33653">
    <property type="entry name" value="RIBONUCLEASE VAPC2"/>
    <property type="match status" value="1"/>
</dbReference>
<dbReference type="OrthoDB" id="5185254at2"/>
<reference evidence="10 11" key="1">
    <citation type="journal article" date="2018" name="Int. J. Syst. Evol. Microbiol.">
        <title>Glycomyces paridis sp. nov., isolated from the medicinal plant Paris polyphylla.</title>
        <authorList>
            <person name="Fang X.M."/>
            <person name="Bai J.L."/>
            <person name="Su J."/>
            <person name="Zhao L.L."/>
            <person name="Liu H.Y."/>
            <person name="Ma B.P."/>
            <person name="Zhang Y.Q."/>
            <person name="Yu L.Y."/>
        </authorList>
    </citation>
    <scope>NUCLEOTIDE SEQUENCE [LARGE SCALE GENOMIC DNA]</scope>
    <source>
        <strain evidence="10 11">CPCC 204357</strain>
    </source>
</reference>
<keyword evidence="6 8" id="KW-0460">Magnesium</keyword>
<evidence type="ECO:0000259" key="9">
    <source>
        <dbReference type="Pfam" id="PF01850"/>
    </source>
</evidence>
<dbReference type="Proteomes" id="UP000305792">
    <property type="component" value="Unassembled WGS sequence"/>
</dbReference>